<evidence type="ECO:0000313" key="9">
    <source>
        <dbReference type="Proteomes" id="UP000823842"/>
    </source>
</evidence>
<dbReference type="InterPro" id="IPR041542">
    <property type="entry name" value="GH43_C2"/>
</dbReference>
<name>A0A9D2RWA3_9FIRM</name>
<dbReference type="InterPro" id="IPR023296">
    <property type="entry name" value="Glyco_hydro_beta-prop_sf"/>
</dbReference>
<dbReference type="CDD" id="cd18617">
    <property type="entry name" value="GH43_XynB-like"/>
    <property type="match status" value="1"/>
</dbReference>
<proteinExistence type="inferred from homology"/>
<organism evidence="8 9">
    <name type="scientific">Candidatus Blautia faecavium</name>
    <dbReference type="NCBI Taxonomy" id="2838487"/>
    <lineage>
        <taxon>Bacteria</taxon>
        <taxon>Bacillati</taxon>
        <taxon>Bacillota</taxon>
        <taxon>Clostridia</taxon>
        <taxon>Lachnospirales</taxon>
        <taxon>Lachnospiraceae</taxon>
        <taxon>Blautia</taxon>
    </lineage>
</organism>
<dbReference type="Gene3D" id="2.115.10.20">
    <property type="entry name" value="Glycosyl hydrolase domain, family 43"/>
    <property type="match status" value="1"/>
</dbReference>
<dbReference type="SUPFAM" id="SSF75005">
    <property type="entry name" value="Arabinanase/levansucrase/invertase"/>
    <property type="match status" value="1"/>
</dbReference>
<dbReference type="InterPro" id="IPR006710">
    <property type="entry name" value="Glyco_hydro_43"/>
</dbReference>
<evidence type="ECO:0000256" key="1">
    <source>
        <dbReference type="ARBA" id="ARBA00009865"/>
    </source>
</evidence>
<comment type="similarity">
    <text evidence="1 6">Belongs to the glycosyl hydrolase 43 family.</text>
</comment>
<feature type="site" description="Important for catalytic activity, responsible for pKa modulation of the active site Glu and correct orientation of both the proton donor and substrate" evidence="5">
    <location>
        <position position="124"/>
    </location>
</feature>
<dbReference type="EMBL" id="DWYZ01000132">
    <property type="protein sequence ID" value="HJB28516.1"/>
    <property type="molecule type" value="Genomic_DNA"/>
</dbReference>
<dbReference type="InterPro" id="IPR013320">
    <property type="entry name" value="ConA-like_dom_sf"/>
</dbReference>
<keyword evidence="2 6" id="KW-0378">Hydrolase</keyword>
<feature type="active site" description="Proton donor" evidence="4">
    <location>
        <position position="183"/>
    </location>
</feature>
<reference evidence="8" key="2">
    <citation type="submission" date="2021-04" db="EMBL/GenBank/DDBJ databases">
        <authorList>
            <person name="Gilroy R."/>
        </authorList>
    </citation>
    <scope>NUCLEOTIDE SEQUENCE</scope>
    <source>
        <strain evidence="8">ChiSjej1B19-5720</strain>
    </source>
</reference>
<keyword evidence="3 6" id="KW-0326">Glycosidase</keyword>
<dbReference type="Pfam" id="PF04616">
    <property type="entry name" value="Glyco_hydro_43"/>
    <property type="match status" value="1"/>
</dbReference>
<dbReference type="PANTHER" id="PTHR42812:SF12">
    <property type="entry name" value="BETA-XYLOSIDASE-RELATED"/>
    <property type="match status" value="1"/>
</dbReference>
<reference evidence="8" key="1">
    <citation type="journal article" date="2021" name="PeerJ">
        <title>Extensive microbial diversity within the chicken gut microbiome revealed by metagenomics and culture.</title>
        <authorList>
            <person name="Gilroy R."/>
            <person name="Ravi A."/>
            <person name="Getino M."/>
            <person name="Pursley I."/>
            <person name="Horton D.L."/>
            <person name="Alikhan N.F."/>
            <person name="Baker D."/>
            <person name="Gharbi K."/>
            <person name="Hall N."/>
            <person name="Watson M."/>
            <person name="Adriaenssens E.M."/>
            <person name="Foster-Nyarko E."/>
            <person name="Jarju S."/>
            <person name="Secka A."/>
            <person name="Antonio M."/>
            <person name="Oren A."/>
            <person name="Chaudhuri R.R."/>
            <person name="La Ragione R."/>
            <person name="Hildebrand F."/>
            <person name="Pallen M.J."/>
        </authorList>
    </citation>
    <scope>NUCLEOTIDE SEQUENCE</scope>
    <source>
        <strain evidence="8">ChiSjej1B19-5720</strain>
    </source>
</reference>
<dbReference type="GO" id="GO:0005975">
    <property type="term" value="P:carbohydrate metabolic process"/>
    <property type="evidence" value="ECO:0007669"/>
    <property type="project" value="InterPro"/>
</dbReference>
<dbReference type="PANTHER" id="PTHR42812">
    <property type="entry name" value="BETA-XYLOSIDASE"/>
    <property type="match status" value="1"/>
</dbReference>
<dbReference type="InterPro" id="IPR051795">
    <property type="entry name" value="Glycosyl_Hydrlase_43"/>
</dbReference>
<evidence type="ECO:0000256" key="6">
    <source>
        <dbReference type="RuleBase" id="RU361187"/>
    </source>
</evidence>
<protein>
    <submittedName>
        <fullName evidence="8">Glycoside hydrolase family 43 protein</fullName>
    </submittedName>
</protein>
<evidence type="ECO:0000259" key="7">
    <source>
        <dbReference type="Pfam" id="PF17851"/>
    </source>
</evidence>
<feature type="domain" description="Beta-xylosidase C-terminal Concanavalin A-like" evidence="7">
    <location>
        <begin position="320"/>
        <end position="537"/>
    </location>
</feature>
<accession>A0A9D2RWA3</accession>
<evidence type="ECO:0000256" key="4">
    <source>
        <dbReference type="PIRSR" id="PIRSR606710-1"/>
    </source>
</evidence>
<evidence type="ECO:0000256" key="3">
    <source>
        <dbReference type="ARBA" id="ARBA00023295"/>
    </source>
</evidence>
<feature type="active site" description="Proton acceptor" evidence="4">
    <location>
        <position position="17"/>
    </location>
</feature>
<dbReference type="Proteomes" id="UP000823842">
    <property type="component" value="Unassembled WGS sequence"/>
</dbReference>
<evidence type="ECO:0000313" key="8">
    <source>
        <dbReference type="EMBL" id="HJB28516.1"/>
    </source>
</evidence>
<comment type="caution">
    <text evidence="8">The sequence shown here is derived from an EMBL/GenBank/DDBJ whole genome shotgun (WGS) entry which is preliminary data.</text>
</comment>
<evidence type="ECO:0000256" key="5">
    <source>
        <dbReference type="PIRSR" id="PIRSR606710-2"/>
    </source>
</evidence>
<sequence length="538" mass="61666">MSEHKIKNPIIPGFYPDPSICRVGEDYYLANSSFELYPGIPIFHSRDLANWEQISYAMYKENGFHVNANIFAGGVMAPTIRYHEGVFYIINANFGDKGNFIVTASDPRGPWSEPHWITDIPDIDCSLFFDEDGSAYLVSPGDDETEDNGRAFFLTPYDIKNFRVAGERKKIWNSALRGAWAPESPHLYHIGEYYYLLIAEGGTEHNHSVCVARSKTIDGWYEGNPCNPVLTHRHLGYSYPIENIGHADLIDTPDGNWYAVCLGVRLIQGQHMNLGRETFLCPVRFERGWPVFSPDCGKVEWEYSADQSLPWKEAALELKRDDFDLKDLALCWNFWGTPYEDFWKIENSCLKLKCLPRTTHRALKAMTGEPDQSRNDNVSFLGRRQRTVDFSFSAKMEFSPKGKEAAGILVMQASNHQYRLEKCREEGKSVLRLVLVTTWQNGLPFLPDYESRTTERVLHQEEIEEETLILKLEAKGQDYNFFWGTDEKNLRLFYEHADGRLINPEEVGGMVGTMIGVFATANETDSSNWAQFDWAELK</sequence>
<dbReference type="AlphaFoldDB" id="A0A9D2RWA3"/>
<evidence type="ECO:0000256" key="2">
    <source>
        <dbReference type="ARBA" id="ARBA00022801"/>
    </source>
</evidence>
<gene>
    <name evidence="8" type="ORF">IAA06_06945</name>
</gene>
<dbReference type="Pfam" id="PF17851">
    <property type="entry name" value="GH43_C2"/>
    <property type="match status" value="1"/>
</dbReference>
<dbReference type="GO" id="GO:0004553">
    <property type="term" value="F:hydrolase activity, hydrolyzing O-glycosyl compounds"/>
    <property type="evidence" value="ECO:0007669"/>
    <property type="project" value="InterPro"/>
</dbReference>
<dbReference type="SUPFAM" id="SSF49899">
    <property type="entry name" value="Concanavalin A-like lectins/glucanases"/>
    <property type="match status" value="1"/>
</dbReference>
<dbReference type="Gene3D" id="2.60.120.200">
    <property type="match status" value="1"/>
</dbReference>